<dbReference type="STRING" id="378806.STAUR_0363"/>
<accession>E3FQ62</accession>
<organism evidence="2 3">
    <name type="scientific">Stigmatella aurantiaca (strain DW4/3-1)</name>
    <dbReference type="NCBI Taxonomy" id="378806"/>
    <lineage>
        <taxon>Bacteria</taxon>
        <taxon>Pseudomonadati</taxon>
        <taxon>Myxococcota</taxon>
        <taxon>Myxococcia</taxon>
        <taxon>Myxococcales</taxon>
        <taxon>Cystobacterineae</taxon>
        <taxon>Archangiaceae</taxon>
        <taxon>Stigmatella</taxon>
    </lineage>
</organism>
<feature type="compositionally biased region" description="Basic and acidic residues" evidence="1">
    <location>
        <begin position="1"/>
        <end position="11"/>
    </location>
</feature>
<feature type="compositionally biased region" description="Low complexity" evidence="1">
    <location>
        <begin position="160"/>
        <end position="172"/>
    </location>
</feature>
<dbReference type="AlphaFoldDB" id="E3FQ62"/>
<dbReference type="Gene3D" id="2.130.10.30">
    <property type="entry name" value="Regulator of chromosome condensation 1/beta-lactamase-inhibitor protein II"/>
    <property type="match status" value="1"/>
</dbReference>
<dbReference type="InterPro" id="IPR009091">
    <property type="entry name" value="RCC1/BLIP-II"/>
</dbReference>
<dbReference type="Proteomes" id="UP000001351">
    <property type="component" value="Chromosome"/>
</dbReference>
<evidence type="ECO:0000313" key="3">
    <source>
        <dbReference type="Proteomes" id="UP000001351"/>
    </source>
</evidence>
<dbReference type="EMBL" id="CP002271">
    <property type="protein sequence ID" value="ADO68172.1"/>
    <property type="molecule type" value="Genomic_DNA"/>
</dbReference>
<name>E3FQ62_STIAD</name>
<feature type="region of interest" description="Disordered" evidence="1">
    <location>
        <begin position="299"/>
        <end position="321"/>
    </location>
</feature>
<dbReference type="KEGG" id="sur:STAUR_0363"/>
<feature type="region of interest" description="Disordered" evidence="1">
    <location>
        <begin position="1"/>
        <end position="49"/>
    </location>
</feature>
<keyword evidence="3" id="KW-1185">Reference proteome</keyword>
<evidence type="ECO:0000256" key="1">
    <source>
        <dbReference type="SAM" id="MobiDB-lite"/>
    </source>
</evidence>
<reference evidence="2 3" key="1">
    <citation type="journal article" date="2011" name="Mol. Biol. Evol.">
        <title>Comparative genomic analysis of fruiting body formation in Myxococcales.</title>
        <authorList>
            <person name="Huntley S."/>
            <person name="Hamann N."/>
            <person name="Wegener-Feldbrugge S."/>
            <person name="Treuner-Lange A."/>
            <person name="Kube M."/>
            <person name="Reinhardt R."/>
            <person name="Klages S."/>
            <person name="Muller R."/>
            <person name="Ronning C.M."/>
            <person name="Nierman W.C."/>
            <person name="Sogaard-Andersen L."/>
        </authorList>
    </citation>
    <scope>NUCLEOTIDE SEQUENCE [LARGE SCALE GENOMIC DNA]</scope>
    <source>
        <strain evidence="2 3">DW4/3-1</strain>
    </source>
</reference>
<evidence type="ECO:0000313" key="2">
    <source>
        <dbReference type="EMBL" id="ADO68172.1"/>
    </source>
</evidence>
<proteinExistence type="predicted"/>
<sequence>MSDPGGRRRGCDWPLAPSRRHEAPSRTLAAPGSNPTSRSPGRALRSRQHRREYPCVSWLGPVEGSAPRRIDLGHAPVRSSCRSCPLRAGRRGAMRAMRATVERISVLSASLSWLLVSLNMLVASPAAADAVDPSGDTSTGGVLDGARGRLRRASHAKWSPEAPLGAAPPGKPARAGRCVSQIAAGGSAACARRQPWCWGSNPPGAHGTAQDPQDTEGLPPLPLSLLAGNAIELSMEHNIACVRTSRGAGDCAGGTLDASDAAYGEQGGHPVRIQRLEGATELYGTQCARVTDGVLESARPSATHRRPRRYPMGGVRSGDGPGGHGGGFACALRRDGTLWCVWWRVTRRRVPGRRMARSGASETC</sequence>
<gene>
    <name evidence="2" type="ordered locus">STAUR_0363</name>
</gene>
<feature type="region of interest" description="Disordered" evidence="1">
    <location>
        <begin position="127"/>
        <end position="172"/>
    </location>
</feature>
<protein>
    <submittedName>
        <fullName evidence="2">Uncharacterized protein</fullName>
    </submittedName>
</protein>
<dbReference type="HOGENOM" id="CLU_760565_0_0_7"/>